<dbReference type="InterPro" id="IPR052927">
    <property type="entry name" value="DCC_oxidoreductase"/>
</dbReference>
<dbReference type="PANTHER" id="PTHR33639">
    <property type="entry name" value="THIOL-DISULFIDE OXIDOREDUCTASE DCC"/>
    <property type="match status" value="1"/>
</dbReference>
<accession>A0ABS2P493</accession>
<dbReference type="EMBL" id="JAFBED010000010">
    <property type="protein sequence ID" value="MBM7621699.1"/>
    <property type="molecule type" value="Genomic_DNA"/>
</dbReference>
<proteinExistence type="predicted"/>
<evidence type="ECO:0000313" key="2">
    <source>
        <dbReference type="Proteomes" id="UP000737402"/>
    </source>
</evidence>
<dbReference type="InterPro" id="IPR007263">
    <property type="entry name" value="DCC1-like"/>
</dbReference>
<evidence type="ECO:0000313" key="1">
    <source>
        <dbReference type="EMBL" id="MBM7621699.1"/>
    </source>
</evidence>
<sequence length="138" mass="16046">MPSKNVQHIQPVLLFDGVCNMCNSLVIFVIRNDKKGRFKFASLQSEQGQLLLKSLSLPSDDFDTFYLIEGNRRFTRSSAGLKVLKGLDGPWKLLYPLILVPKPIRDSVYRYVAKNRYRWFGKKDECMLPSPEMKKRFL</sequence>
<keyword evidence="2" id="KW-1185">Reference proteome</keyword>
<gene>
    <name evidence="1" type="ORF">JOC95_003607</name>
</gene>
<name>A0ABS2P493_9BACI</name>
<protein>
    <submittedName>
        <fullName evidence="1">DCC family thiol-disulfide oxidoreductase YuxK</fullName>
    </submittedName>
</protein>
<organism evidence="1 2">
    <name type="scientific">Sutcliffiella tianshenii</name>
    <dbReference type="NCBI Taxonomy" id="1463404"/>
    <lineage>
        <taxon>Bacteria</taxon>
        <taxon>Bacillati</taxon>
        <taxon>Bacillota</taxon>
        <taxon>Bacilli</taxon>
        <taxon>Bacillales</taxon>
        <taxon>Bacillaceae</taxon>
        <taxon>Sutcliffiella</taxon>
    </lineage>
</organism>
<dbReference type="Proteomes" id="UP000737402">
    <property type="component" value="Unassembled WGS sequence"/>
</dbReference>
<dbReference type="Pfam" id="PF04134">
    <property type="entry name" value="DCC1-like"/>
    <property type="match status" value="1"/>
</dbReference>
<comment type="caution">
    <text evidence="1">The sequence shown here is derived from an EMBL/GenBank/DDBJ whole genome shotgun (WGS) entry which is preliminary data.</text>
</comment>
<reference evidence="1 2" key="1">
    <citation type="submission" date="2021-01" db="EMBL/GenBank/DDBJ databases">
        <title>Genomic Encyclopedia of Type Strains, Phase IV (KMG-IV): sequencing the most valuable type-strain genomes for metagenomic binning, comparative biology and taxonomic classification.</title>
        <authorList>
            <person name="Goeker M."/>
        </authorList>
    </citation>
    <scope>NUCLEOTIDE SEQUENCE [LARGE SCALE GENOMIC DNA]</scope>
    <source>
        <strain evidence="1 2">DSM 25879</strain>
    </source>
</reference>
<dbReference type="RefSeq" id="WP_204418476.1">
    <property type="nucleotide sequence ID" value="NZ_JAFBED010000010.1"/>
</dbReference>
<dbReference type="PANTHER" id="PTHR33639:SF2">
    <property type="entry name" value="DUF393 DOMAIN-CONTAINING PROTEIN"/>
    <property type="match status" value="1"/>
</dbReference>